<feature type="region of interest" description="Disordered" evidence="1">
    <location>
        <begin position="237"/>
        <end position="281"/>
    </location>
</feature>
<dbReference type="EMBL" id="KR054028">
    <property type="protein sequence ID" value="AKF13751.1"/>
    <property type="molecule type" value="Genomic_DNA"/>
</dbReference>
<proteinExistence type="predicted"/>
<feature type="compositionally biased region" description="Polar residues" evidence="1">
    <location>
        <begin position="453"/>
        <end position="466"/>
    </location>
</feature>
<feature type="region of interest" description="Disordered" evidence="1">
    <location>
        <begin position="349"/>
        <end position="371"/>
    </location>
</feature>
<organism evidence="2 3">
    <name type="scientific">Pseudomonas phage DL52</name>
    <dbReference type="NCBI Taxonomy" id="1640975"/>
    <lineage>
        <taxon>Viruses</taxon>
        <taxon>Duplodnaviria</taxon>
        <taxon>Heunggongvirae</taxon>
        <taxon>Uroviricota</taxon>
        <taxon>Caudoviricetes</taxon>
        <taxon>Lindbergviridae</taxon>
        <taxon>Pbunavirus</taxon>
        <taxon>Pbunavirus PB1</taxon>
    </lineage>
</organism>
<dbReference type="Pfam" id="PF09979">
    <property type="entry name" value="DUF2213"/>
    <property type="match status" value="1"/>
</dbReference>
<feature type="compositionally biased region" description="Basic and acidic residues" evidence="1">
    <location>
        <begin position="256"/>
        <end position="265"/>
    </location>
</feature>
<evidence type="ECO:0000313" key="3">
    <source>
        <dbReference type="Proteomes" id="UP000225419"/>
    </source>
</evidence>
<dbReference type="InterPro" id="IPR016913">
    <property type="entry name" value="UCP029215"/>
</dbReference>
<protein>
    <recommendedName>
        <fullName evidence="4">Capsid and scaffold protein</fullName>
    </recommendedName>
</protein>
<evidence type="ECO:0008006" key="4">
    <source>
        <dbReference type="Google" id="ProtNLM"/>
    </source>
</evidence>
<dbReference type="Proteomes" id="UP000225419">
    <property type="component" value="Segment"/>
</dbReference>
<evidence type="ECO:0000256" key="1">
    <source>
        <dbReference type="SAM" id="MobiDB-lite"/>
    </source>
</evidence>
<feature type="region of interest" description="Disordered" evidence="1">
    <location>
        <begin position="193"/>
        <end position="213"/>
    </location>
</feature>
<evidence type="ECO:0000313" key="2">
    <source>
        <dbReference type="EMBL" id="AKF13751.1"/>
    </source>
</evidence>
<feature type="region of interest" description="Disordered" evidence="1">
    <location>
        <begin position="452"/>
        <end position="478"/>
    </location>
</feature>
<reference evidence="2 3" key="1">
    <citation type="journal article" date="2016" name="Microb. Biotechnol.">
        <title>A novel bacteriophage cocktail reduces and disperses Pseudomonas aeruginosa biofilms under static and flow conditions.</title>
        <authorList>
            <person name="Alves D.R."/>
            <person name="Perez-Esteban P."/>
            <person name="Kot W."/>
            <person name="Bean J.E."/>
            <person name="Arnot T."/>
            <person name="Hansen L.H."/>
            <person name="Enright M.C."/>
            <person name="Jenkins A.T."/>
        </authorList>
    </citation>
    <scope>NUCLEOTIDE SEQUENCE [LARGE SCALE GENOMIC DNA]</scope>
</reference>
<sequence length="478" mass="51902">MAKSKRKIDENGYMTIEGCPISSYGIFQYSAGQLGLPGDPMRIVNVYRPESAVSDPEYIESLKNLPLIDEHEMLSGFDGDDDGVAPEDKGVEGIITANAYYEAPWARGDIRIYSRNMQHQLERGKEDLSLGYSCRYTEQPGIWNGTPYEVVQDKMRGNHIALVKEGRVPGARVLDGLCFDHLSFDFRPSDEGNEMGLKKAKQKTPVQRAGQAADSAVEELRALWPKLSASVQKFLGEEAQEPEHQEGAAAPAEPTDSEHMTEHPTLEGAQEDDEEHEEAPSVVDPAVAAVDPEHQEGAASEMSGEGEVAELISQVKAILARLEGTVAEEADEEHDKGQDVVEGLEEQSILSGAQTASDDGGEGKDNSEELPEMAQKNAQDAAIRGLYRDIAAKDRLYKRLSSVVGAFDHRAMDSAEVAVYGVKKLAISCEKGQEVLALDMYLKGVEAARGAASRQSKAQDSASSAPQCAELDSYLKGE</sequence>
<accession>A0A0F6WD49</accession>
<name>A0A0F6WD49_9CAUD</name>